<dbReference type="InterPro" id="IPR052336">
    <property type="entry name" value="MlaD_Phospholipid_Transporter"/>
</dbReference>
<feature type="compositionally biased region" description="Basic and acidic residues" evidence="1">
    <location>
        <begin position="7"/>
        <end position="20"/>
    </location>
</feature>
<evidence type="ECO:0000256" key="1">
    <source>
        <dbReference type="SAM" id="MobiDB-lite"/>
    </source>
</evidence>
<dbReference type="PANTHER" id="PTHR33371:SF16">
    <property type="entry name" value="MCE-FAMILY PROTEIN MCE3F"/>
    <property type="match status" value="1"/>
</dbReference>
<dbReference type="RefSeq" id="WP_354701413.1">
    <property type="nucleotide sequence ID" value="NZ_CP114014.1"/>
</dbReference>
<feature type="region of interest" description="Disordered" evidence="1">
    <location>
        <begin position="1"/>
        <end position="20"/>
    </location>
</feature>
<dbReference type="Pfam" id="PF02470">
    <property type="entry name" value="MlaD"/>
    <property type="match status" value="1"/>
</dbReference>
<dbReference type="PANTHER" id="PTHR33371">
    <property type="entry name" value="INTERMEMBRANE PHOSPHOLIPID TRANSPORT SYSTEM BINDING PROTEIN MLAD-RELATED"/>
    <property type="match status" value="1"/>
</dbReference>
<organism evidence="4">
    <name type="scientific">Paraconexibacter sp. AEG42_29</name>
    <dbReference type="NCBI Taxonomy" id="2997339"/>
    <lineage>
        <taxon>Bacteria</taxon>
        <taxon>Bacillati</taxon>
        <taxon>Actinomycetota</taxon>
        <taxon>Thermoleophilia</taxon>
        <taxon>Solirubrobacterales</taxon>
        <taxon>Paraconexibacteraceae</taxon>
        <taxon>Paraconexibacter</taxon>
    </lineage>
</organism>
<keyword evidence="2" id="KW-1133">Transmembrane helix</keyword>
<accession>A0AAU7ATT5</accession>
<dbReference type="EMBL" id="CP114014">
    <property type="protein sequence ID" value="XAY04887.1"/>
    <property type="molecule type" value="Genomic_DNA"/>
</dbReference>
<feature type="transmembrane region" description="Helical" evidence="2">
    <location>
        <begin position="37"/>
        <end position="59"/>
    </location>
</feature>
<dbReference type="KEGG" id="parq:DSM112329_01725"/>
<protein>
    <recommendedName>
        <fullName evidence="3">Mce/MlaD domain-containing protein</fullName>
    </recommendedName>
</protein>
<proteinExistence type="predicted"/>
<evidence type="ECO:0000313" key="4">
    <source>
        <dbReference type="EMBL" id="XAY04887.1"/>
    </source>
</evidence>
<name>A0AAU7ATT5_9ACTN</name>
<gene>
    <name evidence="4" type="ORF">DSM112329_01725</name>
</gene>
<dbReference type="InterPro" id="IPR003399">
    <property type="entry name" value="Mce/MlaD"/>
</dbReference>
<keyword evidence="2" id="KW-0812">Transmembrane</keyword>
<dbReference type="AlphaFoldDB" id="A0AAU7ATT5"/>
<reference evidence="4" key="1">
    <citation type="submission" date="2022-12" db="EMBL/GenBank/DDBJ databases">
        <title>Paraconexibacter alkalitolerans sp. nov. and Baekduia alba sp. nov., isolated from soil and emended description of the genera Paraconexibacter (Chun et al., 2020) and Baekduia (An et al., 2020).</title>
        <authorList>
            <person name="Vieira S."/>
            <person name="Huber K.J."/>
            <person name="Geppert A."/>
            <person name="Wolf J."/>
            <person name="Neumann-Schaal M."/>
            <person name="Muesken M."/>
            <person name="Overmann J."/>
        </authorList>
    </citation>
    <scope>NUCLEOTIDE SEQUENCE</scope>
    <source>
        <strain evidence="4">AEG42_29</strain>
    </source>
</reference>
<sequence>MTGGLLDGDRDEDHVDPRDRLTEGLTRDRLTVELRRAAHPAVVTLIGGLLGLAAFGFIVSKTSSGSFHGQTELRFAVRDATAVVPAGRDEVRFHGIPAGVITTVKTVDHQPILTVKLRSSMGPIYRNARAQLRPNTALQDMYLDIVDRGTPDAGKASADVPIVASRTDTSVNVADVLQTFDPEARAHVSTVLRDLGEGLGDRGDELRQAFVEVTPFLRVADRLSQQLAVRSEHTRNLVSDTASLTGALSRRDRQLRRLITEGGTTLNTLAAGSPDLDATLTRLPPVLRRLDSSFTAVRGVVGDVDRAVAAVRPAAGDLTDALPAVRRLADHADPAVRALARPVVALQPLARDLRPLARDLSTALVALQPQVADVDRVTKSAAGCKLPLQRFFQWTPSVFKMGDAKGVGPRADVTLAVESSGIARDPRLFAGKSCAPGIQLGGSIAKRFDP</sequence>
<feature type="domain" description="Mce/MlaD" evidence="3">
    <location>
        <begin position="74"/>
        <end position="146"/>
    </location>
</feature>
<keyword evidence="2" id="KW-0472">Membrane</keyword>
<evidence type="ECO:0000256" key="2">
    <source>
        <dbReference type="SAM" id="Phobius"/>
    </source>
</evidence>
<evidence type="ECO:0000259" key="3">
    <source>
        <dbReference type="Pfam" id="PF02470"/>
    </source>
</evidence>
<dbReference type="GO" id="GO:0005576">
    <property type="term" value="C:extracellular region"/>
    <property type="evidence" value="ECO:0007669"/>
    <property type="project" value="TreeGrafter"/>
</dbReference>